<dbReference type="GO" id="GO:0005743">
    <property type="term" value="C:mitochondrial inner membrane"/>
    <property type="evidence" value="ECO:0007669"/>
    <property type="project" value="UniProtKB-SubCell"/>
</dbReference>
<keyword evidence="5" id="KW-0999">Mitochondrion inner membrane</keyword>
<dbReference type="Gene3D" id="1.10.287.20">
    <property type="entry name" value="Ubiquinol-cytochrome C reductase hinge domain"/>
    <property type="match status" value="1"/>
</dbReference>
<evidence type="ECO:0000313" key="10">
    <source>
        <dbReference type="EMBL" id="CAI2381663.1"/>
    </source>
</evidence>
<evidence type="ECO:0000256" key="7">
    <source>
        <dbReference type="ARBA" id="ARBA00023128"/>
    </source>
</evidence>
<keyword evidence="7" id="KW-0496">Mitochondrion</keyword>
<comment type="subcellular location">
    <subcellularLocation>
        <location evidence="1">Mitochondrion inner membrane</location>
    </subcellularLocation>
</comment>
<evidence type="ECO:0000256" key="6">
    <source>
        <dbReference type="ARBA" id="ARBA00022982"/>
    </source>
</evidence>
<keyword evidence="6" id="KW-0249">Electron transport</keyword>
<dbReference type="AlphaFoldDB" id="A0AAD1XZC6"/>
<evidence type="ECO:0000313" key="11">
    <source>
        <dbReference type="Proteomes" id="UP001295684"/>
    </source>
</evidence>
<protein>
    <recommendedName>
        <fullName evidence="9">Ubiquinol-cytochrome C reductase hinge domain-containing protein</fullName>
    </recommendedName>
</protein>
<dbReference type="Pfam" id="PF02320">
    <property type="entry name" value="UCR_hinge"/>
    <property type="match status" value="1"/>
</dbReference>
<keyword evidence="3" id="KW-0813">Transport</keyword>
<evidence type="ECO:0000256" key="4">
    <source>
        <dbReference type="ARBA" id="ARBA00022660"/>
    </source>
</evidence>
<dbReference type="SUPFAM" id="SSF81531">
    <property type="entry name" value="Non-heme 11 kDa protein of cytochrome bc1 complex (Ubiquinol-cytochrome c reductase)"/>
    <property type="match status" value="1"/>
</dbReference>
<organism evidence="10 11">
    <name type="scientific">Euplotes crassus</name>
    <dbReference type="NCBI Taxonomy" id="5936"/>
    <lineage>
        <taxon>Eukaryota</taxon>
        <taxon>Sar</taxon>
        <taxon>Alveolata</taxon>
        <taxon>Ciliophora</taxon>
        <taxon>Intramacronucleata</taxon>
        <taxon>Spirotrichea</taxon>
        <taxon>Hypotrichia</taxon>
        <taxon>Euplotida</taxon>
        <taxon>Euplotidae</taxon>
        <taxon>Moneuplotes</taxon>
    </lineage>
</organism>
<sequence length="108" mass="12545">MGHPSMHSWAHSITPGWMTKTKSLEPHIDEPGYVKEMLQKGENPKELLLEECKPKCTHWKEKLERCEKQLVTIIKINPTKSCLYPFRDYTTCVEACVQPVIHNNLVIE</sequence>
<feature type="domain" description="Ubiquinol-cytochrome C reductase hinge" evidence="9">
    <location>
        <begin position="44"/>
        <end position="105"/>
    </location>
</feature>
<comment type="similarity">
    <text evidence="2">Belongs to the UQCRH/QCR6 family.</text>
</comment>
<keyword evidence="11" id="KW-1185">Reference proteome</keyword>
<dbReference type="EMBL" id="CAMPGE010023765">
    <property type="protein sequence ID" value="CAI2381663.1"/>
    <property type="molecule type" value="Genomic_DNA"/>
</dbReference>
<dbReference type="InterPro" id="IPR036811">
    <property type="entry name" value="Ubol_cytC_Rdtase_hinge_dom_sf"/>
</dbReference>
<reference evidence="10" key="1">
    <citation type="submission" date="2023-07" db="EMBL/GenBank/DDBJ databases">
        <authorList>
            <consortium name="AG Swart"/>
            <person name="Singh M."/>
            <person name="Singh A."/>
            <person name="Seah K."/>
            <person name="Emmerich C."/>
        </authorList>
    </citation>
    <scope>NUCLEOTIDE SEQUENCE</scope>
    <source>
        <strain evidence="10">DP1</strain>
    </source>
</reference>
<evidence type="ECO:0000256" key="2">
    <source>
        <dbReference type="ARBA" id="ARBA00006498"/>
    </source>
</evidence>
<evidence type="ECO:0000259" key="9">
    <source>
        <dbReference type="Pfam" id="PF02320"/>
    </source>
</evidence>
<comment type="caution">
    <text evidence="10">The sequence shown here is derived from an EMBL/GenBank/DDBJ whole genome shotgun (WGS) entry which is preliminary data.</text>
</comment>
<evidence type="ECO:0000256" key="1">
    <source>
        <dbReference type="ARBA" id="ARBA00004273"/>
    </source>
</evidence>
<evidence type="ECO:0000256" key="5">
    <source>
        <dbReference type="ARBA" id="ARBA00022792"/>
    </source>
</evidence>
<keyword evidence="8" id="KW-0472">Membrane</keyword>
<proteinExistence type="inferred from homology"/>
<gene>
    <name evidence="10" type="ORF">ECRASSUSDP1_LOCUS23121</name>
</gene>
<accession>A0AAD1XZC6</accession>
<dbReference type="Proteomes" id="UP001295684">
    <property type="component" value="Unassembled WGS sequence"/>
</dbReference>
<keyword evidence="4" id="KW-0679">Respiratory chain</keyword>
<dbReference type="InterPro" id="IPR023184">
    <property type="entry name" value="Ubol_cytC_Rdtase_hinge_dom"/>
</dbReference>
<name>A0AAD1XZC6_EUPCR</name>
<evidence type="ECO:0000256" key="8">
    <source>
        <dbReference type="ARBA" id="ARBA00023136"/>
    </source>
</evidence>
<evidence type="ECO:0000256" key="3">
    <source>
        <dbReference type="ARBA" id="ARBA00022448"/>
    </source>
</evidence>